<keyword evidence="2" id="KW-0472">Membrane</keyword>
<evidence type="ECO:0000313" key="5">
    <source>
        <dbReference type="Proteomes" id="UP001596996"/>
    </source>
</evidence>
<evidence type="ECO:0000256" key="1">
    <source>
        <dbReference type="ARBA" id="ARBA00022475"/>
    </source>
</evidence>
<dbReference type="InterPro" id="IPR011990">
    <property type="entry name" value="TPR-like_helical_dom_sf"/>
</dbReference>
<dbReference type="PIRSF" id="PIRSF004654">
    <property type="entry name" value="NlpI"/>
    <property type="match status" value="1"/>
</dbReference>
<name>A0ABW3I980_9PAST</name>
<dbReference type="Gene3D" id="1.25.40.10">
    <property type="entry name" value="Tetratricopeptide repeat domain"/>
    <property type="match status" value="1"/>
</dbReference>
<organism evidence="4 5">
    <name type="scientific">Seminibacterium arietis</name>
    <dbReference type="NCBI Taxonomy" id="1173502"/>
    <lineage>
        <taxon>Bacteria</taxon>
        <taxon>Pseudomonadati</taxon>
        <taxon>Pseudomonadota</taxon>
        <taxon>Gammaproteobacteria</taxon>
        <taxon>Pasteurellales</taxon>
        <taxon>Pasteurellaceae</taxon>
        <taxon>Seminibacterium</taxon>
    </lineage>
</organism>
<dbReference type="PROSITE" id="PS50005">
    <property type="entry name" value="TPR"/>
    <property type="match status" value="2"/>
</dbReference>
<gene>
    <name evidence="4" type="primary">nlpI</name>
    <name evidence="4" type="ORF">ACFQ02_06440</name>
</gene>
<dbReference type="Proteomes" id="UP001596996">
    <property type="component" value="Unassembled WGS sequence"/>
</dbReference>
<comment type="function">
    <text evidence="2">May be involved in cell division.</text>
</comment>
<keyword evidence="1 2" id="KW-1003">Cell membrane</keyword>
<dbReference type="SMART" id="SM00028">
    <property type="entry name" value="TPR"/>
    <property type="match status" value="4"/>
</dbReference>
<dbReference type="EMBL" id="JBHTJN010000011">
    <property type="protein sequence ID" value="MFD0966479.1"/>
    <property type="molecule type" value="Genomic_DNA"/>
</dbReference>
<feature type="repeat" description="TPR" evidence="3">
    <location>
        <begin position="73"/>
        <end position="106"/>
    </location>
</feature>
<dbReference type="SUPFAM" id="SSF48452">
    <property type="entry name" value="TPR-like"/>
    <property type="match status" value="1"/>
</dbReference>
<reference evidence="5" key="1">
    <citation type="journal article" date="2019" name="Int. J. Syst. Evol. Microbiol.">
        <title>The Global Catalogue of Microorganisms (GCM) 10K type strain sequencing project: providing services to taxonomists for standard genome sequencing and annotation.</title>
        <authorList>
            <consortium name="The Broad Institute Genomics Platform"/>
            <consortium name="The Broad Institute Genome Sequencing Center for Infectious Disease"/>
            <person name="Wu L."/>
            <person name="Ma J."/>
        </authorList>
    </citation>
    <scope>NUCLEOTIDE SEQUENCE [LARGE SCALE GENOMIC DNA]</scope>
    <source>
        <strain evidence="5">CCUG 61707</strain>
    </source>
</reference>
<dbReference type="InterPro" id="IPR019734">
    <property type="entry name" value="TPR_rpt"/>
</dbReference>
<comment type="subcellular location">
    <subcellularLocation>
        <location evidence="2">Cell membrane</location>
    </subcellularLocation>
</comment>
<dbReference type="InterPro" id="IPR023605">
    <property type="entry name" value="Lipoprotein_NlpI"/>
</dbReference>
<evidence type="ECO:0000313" key="4">
    <source>
        <dbReference type="EMBL" id="MFD0966479.1"/>
    </source>
</evidence>
<dbReference type="NCBIfam" id="NF008391">
    <property type="entry name" value="PRK11189.1"/>
    <property type="match status" value="1"/>
</dbReference>
<dbReference type="PROSITE" id="PS51257">
    <property type="entry name" value="PROKAR_LIPOPROTEIN"/>
    <property type="match status" value="1"/>
</dbReference>
<sequence>MKIGVSFVKLARNFFTLLILCVLIGCVRNPFLAENFVLTNDKLQVPHIHQEQEVMIMRINQTLNQHLSQKMRSDLLFERGVLYDSLGLWELAHYDFIHALTLQPKNPAIYNYLGLYWLLDNNYSIAVEALNGVLELDPDYEFAHFNLGLTFYYMERFSLAEQNLLRFYERDKSNPYAVLWLYFNELKFSPASAKENLVKRSTALSPQSWGTYIVQHYLGQLSITELWQKSQSFVKNSIEESAKFNEILTETYFYLAKQQLNIGQTEKAKQLFKLAIANQVYNFVEYRFALLEAAKLGLIQAKSANGFSVSP</sequence>
<comment type="subunit">
    <text evidence="2">Homodimer.</text>
</comment>
<keyword evidence="4" id="KW-0449">Lipoprotein</keyword>
<proteinExistence type="predicted"/>
<protein>
    <recommendedName>
        <fullName evidence="2">Lipoprotein NlpI</fullName>
    </recommendedName>
</protein>
<accession>A0ABW3I980</accession>
<comment type="caution">
    <text evidence="4">The sequence shown here is derived from an EMBL/GenBank/DDBJ whole genome shotgun (WGS) entry which is preliminary data.</text>
</comment>
<feature type="repeat" description="TPR" evidence="3">
    <location>
        <begin position="107"/>
        <end position="140"/>
    </location>
</feature>
<evidence type="ECO:0000256" key="3">
    <source>
        <dbReference type="PROSITE-ProRule" id="PRU00339"/>
    </source>
</evidence>
<dbReference type="RefSeq" id="WP_380820772.1">
    <property type="nucleotide sequence ID" value="NZ_JBHTJN010000011.1"/>
</dbReference>
<evidence type="ECO:0000256" key="2">
    <source>
        <dbReference type="PIRNR" id="PIRNR004654"/>
    </source>
</evidence>
<keyword evidence="5" id="KW-1185">Reference proteome</keyword>
<keyword evidence="3" id="KW-0802">TPR repeat</keyword>